<dbReference type="InterPro" id="IPR013216">
    <property type="entry name" value="Methyltransf_11"/>
</dbReference>
<accession>A0A370GDV9</accession>
<proteinExistence type="predicted"/>
<feature type="domain" description="Methyltransferase type 11" evidence="1">
    <location>
        <begin position="6"/>
        <end position="58"/>
    </location>
</feature>
<dbReference type="SUPFAM" id="SSF53335">
    <property type="entry name" value="S-adenosyl-L-methionine-dependent methyltransferases"/>
    <property type="match status" value="1"/>
</dbReference>
<evidence type="ECO:0000313" key="2">
    <source>
        <dbReference type="EMBL" id="RDI40173.1"/>
    </source>
</evidence>
<dbReference type="AlphaFoldDB" id="A0A370GDV9"/>
<keyword evidence="2" id="KW-0489">Methyltransferase</keyword>
<dbReference type="Gene3D" id="3.40.50.150">
    <property type="entry name" value="Vaccinia Virus protein VP39"/>
    <property type="match status" value="1"/>
</dbReference>
<dbReference type="GO" id="GO:0032259">
    <property type="term" value="P:methylation"/>
    <property type="evidence" value="ECO:0007669"/>
    <property type="project" value="UniProtKB-KW"/>
</dbReference>
<name>A0A370GDV9_9COXI</name>
<comment type="caution">
    <text evidence="2">The sequence shown here is derived from an EMBL/GenBank/DDBJ whole genome shotgun (WGS) entry which is preliminary data.</text>
</comment>
<dbReference type="GO" id="GO:0008757">
    <property type="term" value="F:S-adenosylmethionine-dependent methyltransferase activity"/>
    <property type="evidence" value="ECO:0007669"/>
    <property type="project" value="InterPro"/>
</dbReference>
<protein>
    <submittedName>
        <fullName evidence="2">Methyltransferase family protein</fullName>
    </submittedName>
</protein>
<evidence type="ECO:0000313" key="3">
    <source>
        <dbReference type="Proteomes" id="UP000254720"/>
    </source>
</evidence>
<dbReference type="EMBL" id="QQAX01000023">
    <property type="protein sequence ID" value="RDI40173.1"/>
    <property type="molecule type" value="Genomic_DNA"/>
</dbReference>
<dbReference type="CDD" id="cd02440">
    <property type="entry name" value="AdoMet_MTases"/>
    <property type="match status" value="1"/>
</dbReference>
<sequence length="140" mass="15985">MARSRGINVIKGVAESLPFLDQQFDYVLFGTVMCFLEDPLPALLEAKRVLKPNGTLIIGMLDKNSKLVKSYEARKENPFYRDAHFFAVNEILILLHEAHFKEKEIYQTIFARLEDIKQPEIVKPGYGEGGYVIISAQPRL</sequence>
<keyword evidence="3" id="KW-1185">Reference proteome</keyword>
<keyword evidence="2" id="KW-0808">Transferase</keyword>
<dbReference type="Pfam" id="PF08241">
    <property type="entry name" value="Methyltransf_11"/>
    <property type="match status" value="1"/>
</dbReference>
<dbReference type="InterPro" id="IPR029063">
    <property type="entry name" value="SAM-dependent_MTases_sf"/>
</dbReference>
<organism evidence="2 3">
    <name type="scientific">Aquicella lusitana</name>
    <dbReference type="NCBI Taxonomy" id="254246"/>
    <lineage>
        <taxon>Bacteria</taxon>
        <taxon>Pseudomonadati</taxon>
        <taxon>Pseudomonadota</taxon>
        <taxon>Gammaproteobacteria</taxon>
        <taxon>Legionellales</taxon>
        <taxon>Coxiellaceae</taxon>
        <taxon>Aquicella</taxon>
    </lineage>
</organism>
<evidence type="ECO:0000259" key="1">
    <source>
        <dbReference type="Pfam" id="PF08241"/>
    </source>
</evidence>
<reference evidence="2 3" key="1">
    <citation type="submission" date="2018-07" db="EMBL/GenBank/DDBJ databases">
        <title>Genomic Encyclopedia of Type Strains, Phase IV (KMG-IV): sequencing the most valuable type-strain genomes for metagenomic binning, comparative biology and taxonomic classification.</title>
        <authorList>
            <person name="Goeker M."/>
        </authorList>
    </citation>
    <scope>NUCLEOTIDE SEQUENCE [LARGE SCALE GENOMIC DNA]</scope>
    <source>
        <strain evidence="2 3">DSM 16500</strain>
    </source>
</reference>
<gene>
    <name evidence="2" type="ORF">C8D86_1237</name>
</gene>
<dbReference type="Proteomes" id="UP000254720">
    <property type="component" value="Unassembled WGS sequence"/>
</dbReference>